<dbReference type="AlphaFoldDB" id="A0A6A5YMS9"/>
<dbReference type="Proteomes" id="UP000799770">
    <property type="component" value="Unassembled WGS sequence"/>
</dbReference>
<reference evidence="1" key="1">
    <citation type="journal article" date="2020" name="Stud. Mycol.">
        <title>101 Dothideomycetes genomes: a test case for predicting lifestyles and emergence of pathogens.</title>
        <authorList>
            <person name="Haridas S."/>
            <person name="Albert R."/>
            <person name="Binder M."/>
            <person name="Bloem J."/>
            <person name="Labutti K."/>
            <person name="Salamov A."/>
            <person name="Andreopoulos B."/>
            <person name="Baker S."/>
            <person name="Barry K."/>
            <person name="Bills G."/>
            <person name="Bluhm B."/>
            <person name="Cannon C."/>
            <person name="Castanera R."/>
            <person name="Culley D."/>
            <person name="Daum C."/>
            <person name="Ezra D."/>
            <person name="Gonzalez J."/>
            <person name="Henrissat B."/>
            <person name="Kuo A."/>
            <person name="Liang C."/>
            <person name="Lipzen A."/>
            <person name="Lutzoni F."/>
            <person name="Magnuson J."/>
            <person name="Mondo S."/>
            <person name="Nolan M."/>
            <person name="Ohm R."/>
            <person name="Pangilinan J."/>
            <person name="Park H.-J."/>
            <person name="Ramirez L."/>
            <person name="Alfaro M."/>
            <person name="Sun H."/>
            <person name="Tritt A."/>
            <person name="Yoshinaga Y."/>
            <person name="Zwiers L.-H."/>
            <person name="Turgeon B."/>
            <person name="Goodwin S."/>
            <person name="Spatafora J."/>
            <person name="Crous P."/>
            <person name="Grigoriev I."/>
        </authorList>
    </citation>
    <scope>NUCLEOTIDE SEQUENCE</scope>
    <source>
        <strain evidence="1">CBS 627.86</strain>
    </source>
</reference>
<evidence type="ECO:0000313" key="1">
    <source>
        <dbReference type="EMBL" id="KAF2108436.1"/>
    </source>
</evidence>
<accession>A0A6A5YMS9</accession>
<name>A0A6A5YMS9_9PLEO</name>
<proteinExistence type="predicted"/>
<gene>
    <name evidence="1" type="ORF">BDV96DRAFT_652689</name>
</gene>
<keyword evidence="2" id="KW-1185">Reference proteome</keyword>
<sequence>MSHILFARNMSGHDQLFQVHGWNNNQDINIGPNSEATIEAPDGTSGAIIAVHDGCIGEQAEITKCGFGGNDFIDLSNICGAGGNLIVQQVGNDSTRKGDPRFMQNLRNAWQNASQETRDSLGQCVHCREDGTVARIDAPKDFPQLEEFVRTFADGKTYIGIGAWGGFAGNPSDNAQSSAGQGSTDILICYSDVDATPQAATSDVSVVNVSQEPQFAAFEMPQDSGPGIDLTNSSQRECEYVFYDNFWNGNGEAGANFDHPLKSIKLQPGESQFVDLPITFKDNDHAAHGDISLQQGCDGAATIASTDGSNRSNGFTEDVVSGAPDAAIRNKPNGERATDTTVGNWNGGPNQAAIDYLNQIVRQERAYILGGTGVPDVASSNNRLAVVMY</sequence>
<dbReference type="OrthoDB" id="5959761at2759"/>
<protein>
    <submittedName>
        <fullName evidence="1">Uncharacterized protein</fullName>
    </submittedName>
</protein>
<organism evidence="1 2">
    <name type="scientific">Lophiotrema nucula</name>
    <dbReference type="NCBI Taxonomy" id="690887"/>
    <lineage>
        <taxon>Eukaryota</taxon>
        <taxon>Fungi</taxon>
        <taxon>Dikarya</taxon>
        <taxon>Ascomycota</taxon>
        <taxon>Pezizomycotina</taxon>
        <taxon>Dothideomycetes</taxon>
        <taxon>Pleosporomycetidae</taxon>
        <taxon>Pleosporales</taxon>
        <taxon>Lophiotremataceae</taxon>
        <taxon>Lophiotrema</taxon>
    </lineage>
</organism>
<evidence type="ECO:0000313" key="2">
    <source>
        <dbReference type="Proteomes" id="UP000799770"/>
    </source>
</evidence>
<dbReference type="EMBL" id="ML977347">
    <property type="protein sequence ID" value="KAF2108436.1"/>
    <property type="molecule type" value="Genomic_DNA"/>
</dbReference>